<keyword evidence="1" id="KW-0805">Transcription regulation</keyword>
<keyword evidence="3" id="KW-0804">Transcription</keyword>
<dbReference type="Proteomes" id="UP000195540">
    <property type="component" value="Chromosome"/>
</dbReference>
<evidence type="ECO:0000313" key="8">
    <source>
        <dbReference type="Proteomes" id="UP000195540"/>
    </source>
</evidence>
<dbReference type="InterPro" id="IPR037923">
    <property type="entry name" value="HTH-like"/>
</dbReference>
<gene>
    <name evidence="7" type="primary">ureR_1</name>
    <name evidence="5" type="ORF">AM402_13865</name>
    <name evidence="7" type="ORF">NCTC11938_00771</name>
    <name evidence="6" type="ORF">PW210_004195</name>
</gene>
<evidence type="ECO:0000313" key="7">
    <source>
        <dbReference type="EMBL" id="SUC18455.1"/>
    </source>
</evidence>
<dbReference type="PROSITE" id="PS01124">
    <property type="entry name" value="HTH_ARAC_FAMILY_2"/>
    <property type="match status" value="1"/>
</dbReference>
<accession>A0A1Z1SXM3</accession>
<dbReference type="GO" id="GO:0003700">
    <property type="term" value="F:DNA-binding transcription factor activity"/>
    <property type="evidence" value="ECO:0007669"/>
    <property type="project" value="InterPro"/>
</dbReference>
<evidence type="ECO:0000256" key="3">
    <source>
        <dbReference type="ARBA" id="ARBA00023163"/>
    </source>
</evidence>
<organism evidence="7 9">
    <name type="scientific">Proteus mirabilis</name>
    <dbReference type="NCBI Taxonomy" id="584"/>
    <lineage>
        <taxon>Bacteria</taxon>
        <taxon>Pseudomonadati</taxon>
        <taxon>Pseudomonadota</taxon>
        <taxon>Gammaproteobacteria</taxon>
        <taxon>Enterobacterales</taxon>
        <taxon>Morganellaceae</taxon>
        <taxon>Proteus</taxon>
    </lineage>
</organism>
<dbReference type="SUPFAM" id="SSF51215">
    <property type="entry name" value="Regulatory protein AraC"/>
    <property type="match status" value="1"/>
</dbReference>
<dbReference type="Pfam" id="PF12852">
    <property type="entry name" value="Cupin_6"/>
    <property type="match status" value="1"/>
</dbReference>
<feature type="domain" description="HTH araC/xylS-type" evidence="4">
    <location>
        <begin position="206"/>
        <end position="304"/>
    </location>
</feature>
<evidence type="ECO:0000313" key="9">
    <source>
        <dbReference type="Proteomes" id="UP000254191"/>
    </source>
</evidence>
<evidence type="ECO:0000256" key="2">
    <source>
        <dbReference type="ARBA" id="ARBA00023125"/>
    </source>
</evidence>
<dbReference type="InterPro" id="IPR020449">
    <property type="entry name" value="Tscrpt_reg_AraC-type_HTH"/>
</dbReference>
<dbReference type="EMBL" id="CP021694">
    <property type="protein sequence ID" value="ARX35191.1"/>
    <property type="molecule type" value="Genomic_DNA"/>
</dbReference>
<dbReference type="PANTHER" id="PTHR46796:SF7">
    <property type="entry name" value="ARAC FAMILY TRANSCRIPTIONAL REGULATOR"/>
    <property type="match status" value="1"/>
</dbReference>
<dbReference type="AlphaFoldDB" id="A0A1Z1SXM3"/>
<dbReference type="PANTHER" id="PTHR46796">
    <property type="entry name" value="HTH-TYPE TRANSCRIPTIONAL ACTIVATOR RHAS-RELATED"/>
    <property type="match status" value="1"/>
</dbReference>
<reference evidence="7 9" key="2">
    <citation type="submission" date="2018-06" db="EMBL/GenBank/DDBJ databases">
        <authorList>
            <consortium name="Pathogen Informatics"/>
            <person name="Doyle S."/>
        </authorList>
    </citation>
    <scope>NUCLEOTIDE SEQUENCE [LARGE SCALE GENOMIC DNA]</scope>
    <source>
        <strain evidence="7 9">NCTC11938</strain>
    </source>
</reference>
<dbReference type="OMA" id="YQNEWRL"/>
<dbReference type="Gene3D" id="1.10.10.60">
    <property type="entry name" value="Homeodomain-like"/>
    <property type="match status" value="1"/>
</dbReference>
<dbReference type="SUPFAM" id="SSF46689">
    <property type="entry name" value="Homeodomain-like"/>
    <property type="match status" value="2"/>
</dbReference>
<dbReference type="InterPro" id="IPR009057">
    <property type="entry name" value="Homeodomain-like_sf"/>
</dbReference>
<dbReference type="InterPro" id="IPR050204">
    <property type="entry name" value="AraC_XylS_family_regulators"/>
</dbReference>
<sequence>MDTLSQLLYLSQGQLQLDVFCQMKGHFSLPHVSSVEHETIFHLVLSGQCYVQIEKSAPIVLSEGTFLMLNRRQSHTLWSGERDIEPPPFLHKNNGFLPVKYTKSEDQTQHVDLLCGRMAYAKGSGLLLLNGFPDMVVANLVEMPGLTVLNLFSQLLREEAINANQGAAAILNGLAQTLFAFALRVYGQKPDINSSWLALLAEPRLSRVFNSMLNEPQKGWTLDSLANVASMSRATFVRQFKATANTTPGEVLQSIRMLKALSLLQQNKYTLSDIAERVGYQSEAAFSKAFKSVFNCRPGQWKKQQSKV</sequence>
<dbReference type="RefSeq" id="WP_004251618.1">
    <property type="nucleotide sequence ID" value="NZ_AP026827.1"/>
</dbReference>
<evidence type="ECO:0000256" key="1">
    <source>
        <dbReference type="ARBA" id="ARBA00023015"/>
    </source>
</evidence>
<reference evidence="6" key="3">
    <citation type="submission" date="2023-06" db="EMBL/GenBank/DDBJ databases">
        <authorList>
            <consortium name="Clinical and Environmental Microbiology Branch: Whole genome sequencing antimicrobial resistance pathogens in the healthcare setting"/>
        </authorList>
    </citation>
    <scope>NUCLEOTIDE SEQUENCE</scope>
    <source>
        <strain evidence="6">Microbial</strain>
    </source>
</reference>
<evidence type="ECO:0000313" key="6">
    <source>
        <dbReference type="EMBL" id="EKW9778305.1"/>
    </source>
</evidence>
<proteinExistence type="predicted"/>
<dbReference type="InterPro" id="IPR018060">
    <property type="entry name" value="HTH_AraC"/>
</dbReference>
<dbReference type="SMART" id="SM00342">
    <property type="entry name" value="HTH_ARAC"/>
    <property type="match status" value="1"/>
</dbReference>
<dbReference type="GeneID" id="6801954"/>
<dbReference type="InterPro" id="IPR032783">
    <property type="entry name" value="AraC_lig"/>
</dbReference>
<dbReference type="GO" id="GO:0043565">
    <property type="term" value="F:sequence-specific DNA binding"/>
    <property type="evidence" value="ECO:0007669"/>
    <property type="project" value="InterPro"/>
</dbReference>
<dbReference type="Proteomes" id="UP001171165">
    <property type="component" value="Unassembled WGS sequence"/>
</dbReference>
<protein>
    <submittedName>
        <fullName evidence="5 7">Transcriptional regulator</fullName>
    </submittedName>
    <submittedName>
        <fullName evidence="6">Helix-turn-helix domain-containing protein</fullName>
    </submittedName>
</protein>
<dbReference type="Pfam" id="PF12833">
    <property type="entry name" value="HTH_18"/>
    <property type="match status" value="1"/>
</dbReference>
<dbReference type="PRINTS" id="PR00032">
    <property type="entry name" value="HTHARAC"/>
</dbReference>
<keyword evidence="2" id="KW-0238">DNA-binding</keyword>
<name>A0A1Z1SXM3_PROMI</name>
<evidence type="ECO:0000259" key="4">
    <source>
        <dbReference type="PROSITE" id="PS01124"/>
    </source>
</evidence>
<reference evidence="5 8" key="1">
    <citation type="submission" date="2017-05" db="EMBL/GenBank/DDBJ databases">
        <title>Whole genome sequencing of Proteus mirabilis AR_0155.</title>
        <authorList>
            <person name="Conlan S."/>
            <person name="Thomas P.J."/>
            <person name="Mullikin J."/>
            <person name="Frank K.M."/>
            <person name="Segre J.A."/>
        </authorList>
    </citation>
    <scope>NUCLEOTIDE SEQUENCE [LARGE SCALE GENOMIC DNA]</scope>
    <source>
        <strain evidence="5 8">AR_0155</strain>
    </source>
</reference>
<dbReference type="EMBL" id="ABKSPD020000032">
    <property type="protein sequence ID" value="EKW9778305.1"/>
    <property type="molecule type" value="Genomic_DNA"/>
</dbReference>
<evidence type="ECO:0000313" key="5">
    <source>
        <dbReference type="EMBL" id="ARX35191.1"/>
    </source>
</evidence>
<dbReference type="EMBL" id="UGTS01000004">
    <property type="protein sequence ID" value="SUC18455.1"/>
    <property type="molecule type" value="Genomic_DNA"/>
</dbReference>
<dbReference type="Proteomes" id="UP000254191">
    <property type="component" value="Unassembled WGS sequence"/>
</dbReference>